<sequence>MALLPSLSGRVCSLRVEKATASSLAWSCSSCPSCPQRIFSSPSVLLSLRGSSTSRVKILPLSSLHSLGYAVLISIGLSRLGRLRAPCLLLLLVVFSIRTVQRNRDWESRETLFVAGLRTLPHNAKMHYNYANLQKDLGNTNLAKYHYEEAIR</sequence>
<dbReference type="STRING" id="6689.A0A3R7SHC1"/>
<comment type="caution">
    <text evidence="1">The sequence shown here is derived from an EMBL/GenBank/DDBJ whole genome shotgun (WGS) entry which is preliminary data.</text>
</comment>
<keyword evidence="2" id="KW-1185">Reference proteome</keyword>
<evidence type="ECO:0000313" key="2">
    <source>
        <dbReference type="Proteomes" id="UP000283509"/>
    </source>
</evidence>
<proteinExistence type="predicted"/>
<dbReference type="InterPro" id="IPR052943">
    <property type="entry name" value="TMTC_O-mannosyl-trnsfr"/>
</dbReference>
<dbReference type="Proteomes" id="UP000283509">
    <property type="component" value="Unassembled WGS sequence"/>
</dbReference>
<protein>
    <submittedName>
        <fullName evidence="1">Transmembrane and TPR repeat-containing protein 1</fullName>
    </submittedName>
</protein>
<evidence type="ECO:0000313" key="1">
    <source>
        <dbReference type="EMBL" id="ROT61333.1"/>
    </source>
</evidence>
<reference evidence="1 2" key="2">
    <citation type="submission" date="2019-01" db="EMBL/GenBank/DDBJ databases">
        <title>The decoding of complex shrimp genome reveals the adaptation for benthos swimmer, frequently molting mechanism and breeding impact on genome.</title>
        <authorList>
            <person name="Sun Y."/>
            <person name="Gao Y."/>
            <person name="Yu Y."/>
        </authorList>
    </citation>
    <scope>NUCLEOTIDE SEQUENCE [LARGE SCALE GENOMIC DNA]</scope>
    <source>
        <tissue evidence="1">Muscle</tissue>
    </source>
</reference>
<accession>A0A3R7SHC1</accession>
<gene>
    <name evidence="1" type="ORF">C7M84_020891</name>
</gene>
<dbReference type="PANTHER" id="PTHR44809">
    <property type="match status" value="1"/>
</dbReference>
<dbReference type="OrthoDB" id="10032188at2759"/>
<reference evidence="1 2" key="1">
    <citation type="submission" date="2018-04" db="EMBL/GenBank/DDBJ databases">
        <authorList>
            <person name="Zhang X."/>
            <person name="Yuan J."/>
            <person name="Li F."/>
            <person name="Xiang J."/>
        </authorList>
    </citation>
    <scope>NUCLEOTIDE SEQUENCE [LARGE SCALE GENOMIC DNA]</scope>
    <source>
        <tissue evidence="1">Muscle</tissue>
    </source>
</reference>
<dbReference type="PANTHER" id="PTHR44809:SF1">
    <property type="entry name" value="PROTEIN O-MANNOSYL-TRANSFERASE TMTC1"/>
    <property type="match status" value="1"/>
</dbReference>
<dbReference type="EMBL" id="QCYY01004223">
    <property type="protein sequence ID" value="ROT61333.1"/>
    <property type="molecule type" value="Genomic_DNA"/>
</dbReference>
<organism evidence="1 2">
    <name type="scientific">Penaeus vannamei</name>
    <name type="common">Whiteleg shrimp</name>
    <name type="synonym">Litopenaeus vannamei</name>
    <dbReference type="NCBI Taxonomy" id="6689"/>
    <lineage>
        <taxon>Eukaryota</taxon>
        <taxon>Metazoa</taxon>
        <taxon>Ecdysozoa</taxon>
        <taxon>Arthropoda</taxon>
        <taxon>Crustacea</taxon>
        <taxon>Multicrustacea</taxon>
        <taxon>Malacostraca</taxon>
        <taxon>Eumalacostraca</taxon>
        <taxon>Eucarida</taxon>
        <taxon>Decapoda</taxon>
        <taxon>Dendrobranchiata</taxon>
        <taxon>Penaeoidea</taxon>
        <taxon>Penaeidae</taxon>
        <taxon>Penaeus</taxon>
    </lineage>
</organism>
<keyword evidence="1" id="KW-0472">Membrane</keyword>
<dbReference type="AlphaFoldDB" id="A0A3R7SHC1"/>
<name>A0A3R7SHC1_PENVA</name>
<keyword evidence="1" id="KW-0812">Transmembrane</keyword>